<evidence type="ECO:0000259" key="2">
    <source>
        <dbReference type="PROSITE" id="PS50995"/>
    </source>
</evidence>
<sequence length="321" mass="36289">MNNKIDLTEQIRSSSRMMVRELGFMRSTLAATNYSPSAIHALLEIEQNPTITPAQLAELLILEKSTISRLIQKLLRNGEIIESTNIEDGRLKNLSLTAKGKNLVNGIHRFGQQQVIFALEKLAVKQQQAVAEGITLYANALKQHRLKQTNDTAQFIDIQEGYRSGLIGKITQIHAEFYFEHANFGEFFEKKIAMDVSEFINRIGEPCNQIWSAIHNNHIVGSIAIDGQDLACGHAHLRWFILDPKCRGMGIGRLLLDKAFSFCQTQSFKAIELWTFKGLNTAARLYQQAGFKLVQEQEGSQWGTSVIEQHYIKNLNMNKIS</sequence>
<dbReference type="InterPro" id="IPR000835">
    <property type="entry name" value="HTH_MarR-typ"/>
</dbReference>
<evidence type="ECO:0000256" key="1">
    <source>
        <dbReference type="ARBA" id="ARBA00022679"/>
    </source>
</evidence>
<dbReference type="SUPFAM" id="SSF55729">
    <property type="entry name" value="Acyl-CoA N-acyltransferases (Nat)"/>
    <property type="match status" value="1"/>
</dbReference>
<dbReference type="SMART" id="SM00347">
    <property type="entry name" value="HTH_MARR"/>
    <property type="match status" value="1"/>
</dbReference>
<dbReference type="GO" id="GO:0003700">
    <property type="term" value="F:DNA-binding transcription factor activity"/>
    <property type="evidence" value="ECO:0007669"/>
    <property type="project" value="InterPro"/>
</dbReference>
<dbReference type="PROSITE" id="PS51186">
    <property type="entry name" value="GNAT"/>
    <property type="match status" value="1"/>
</dbReference>
<gene>
    <name evidence="4" type="ORF">RG298_001131</name>
</gene>
<feature type="domain" description="N-acetyltransferase" evidence="3">
    <location>
        <begin position="156"/>
        <end position="318"/>
    </location>
</feature>
<organism evidence="4">
    <name type="scientific">Providencia stuartii</name>
    <dbReference type="NCBI Taxonomy" id="588"/>
    <lineage>
        <taxon>Bacteria</taxon>
        <taxon>Pseudomonadati</taxon>
        <taxon>Pseudomonadota</taxon>
        <taxon>Gammaproteobacteria</taxon>
        <taxon>Enterobacterales</taxon>
        <taxon>Morganellaceae</taxon>
        <taxon>Providencia</taxon>
    </lineage>
</organism>
<keyword evidence="1" id="KW-0808">Transferase</keyword>
<dbReference type="InterPro" id="IPR050769">
    <property type="entry name" value="NAT_camello-type"/>
</dbReference>
<accession>A0AAI9D9S9</accession>
<dbReference type="InterPro" id="IPR016181">
    <property type="entry name" value="Acyl_CoA_acyltransferase"/>
</dbReference>
<dbReference type="Pfam" id="PF00583">
    <property type="entry name" value="Acetyltransf_1"/>
    <property type="match status" value="1"/>
</dbReference>
<reference evidence="4" key="1">
    <citation type="submission" date="2024-02" db="EMBL/GenBank/DDBJ databases">
        <authorList>
            <consortium name="Clinical and Environmental Microbiology Branch: Whole genome sequencing antimicrobial resistance pathogens in the healthcare setting"/>
        </authorList>
    </citation>
    <scope>NUCLEOTIDE SEQUENCE</scope>
    <source>
        <strain evidence="4">2021GO-0154</strain>
    </source>
</reference>
<dbReference type="PANTHER" id="PTHR13947:SF37">
    <property type="entry name" value="LD18367P"/>
    <property type="match status" value="1"/>
</dbReference>
<dbReference type="InterPro" id="IPR036390">
    <property type="entry name" value="WH_DNA-bd_sf"/>
</dbReference>
<dbReference type="AlphaFoldDB" id="A0AAI9D9S9"/>
<dbReference type="InterPro" id="IPR036388">
    <property type="entry name" value="WH-like_DNA-bd_sf"/>
</dbReference>
<name>A0AAI9D9S9_PROST</name>
<dbReference type="InterPro" id="IPR000182">
    <property type="entry name" value="GNAT_dom"/>
</dbReference>
<evidence type="ECO:0000259" key="3">
    <source>
        <dbReference type="PROSITE" id="PS51186"/>
    </source>
</evidence>
<comment type="caution">
    <text evidence="4">The sequence shown here is derived from an EMBL/GenBank/DDBJ whole genome shotgun (WGS) entry which is preliminary data.</text>
</comment>
<evidence type="ECO:0000313" key="4">
    <source>
        <dbReference type="EMBL" id="EMJ5133449.1"/>
    </source>
</evidence>
<dbReference type="Gene3D" id="1.10.10.10">
    <property type="entry name" value="Winged helix-like DNA-binding domain superfamily/Winged helix DNA-binding domain"/>
    <property type="match status" value="1"/>
</dbReference>
<dbReference type="CDD" id="cd04301">
    <property type="entry name" value="NAT_SF"/>
    <property type="match status" value="1"/>
</dbReference>
<dbReference type="Pfam" id="PF12802">
    <property type="entry name" value="MarR_2"/>
    <property type="match status" value="1"/>
</dbReference>
<dbReference type="GO" id="GO:0008080">
    <property type="term" value="F:N-acetyltransferase activity"/>
    <property type="evidence" value="ECO:0007669"/>
    <property type="project" value="InterPro"/>
</dbReference>
<dbReference type="PRINTS" id="PR00598">
    <property type="entry name" value="HTHMARR"/>
</dbReference>
<dbReference type="SUPFAM" id="SSF46785">
    <property type="entry name" value="Winged helix' DNA-binding domain"/>
    <property type="match status" value="1"/>
</dbReference>
<dbReference type="Gene3D" id="3.40.630.30">
    <property type="match status" value="1"/>
</dbReference>
<dbReference type="EMBL" id="ABMABF030000003">
    <property type="protein sequence ID" value="EMJ5133449.1"/>
    <property type="molecule type" value="Genomic_DNA"/>
</dbReference>
<protein>
    <submittedName>
        <fullName evidence="4">MarR family transcriptional regulator</fullName>
    </submittedName>
</protein>
<dbReference type="PANTHER" id="PTHR13947">
    <property type="entry name" value="GNAT FAMILY N-ACETYLTRANSFERASE"/>
    <property type="match status" value="1"/>
</dbReference>
<dbReference type="PROSITE" id="PS50995">
    <property type="entry name" value="HTH_MARR_2"/>
    <property type="match status" value="1"/>
</dbReference>
<feature type="domain" description="HTH marR-type" evidence="2">
    <location>
        <begin position="4"/>
        <end position="142"/>
    </location>
</feature>
<proteinExistence type="predicted"/>